<dbReference type="InterPro" id="IPR014556">
    <property type="entry name" value="UCP029407"/>
</dbReference>
<proteinExistence type="predicted"/>
<dbReference type="PIRSF" id="PIRSF029407">
    <property type="entry name" value="UCP029407"/>
    <property type="match status" value="1"/>
</dbReference>
<dbReference type="Proteomes" id="UP000663629">
    <property type="component" value="Chromosome 1"/>
</dbReference>
<evidence type="ECO:0000256" key="1">
    <source>
        <dbReference type="SAM" id="Coils"/>
    </source>
</evidence>
<accession>A0ABX7JI48</accession>
<evidence type="ECO:0000313" key="3">
    <source>
        <dbReference type="Proteomes" id="UP000663629"/>
    </source>
</evidence>
<dbReference type="SUPFAM" id="SSF52540">
    <property type="entry name" value="P-loop containing nucleoside triphosphate hydrolases"/>
    <property type="match status" value="1"/>
</dbReference>
<dbReference type="RefSeq" id="WP_205294898.1">
    <property type="nucleotide sequence ID" value="NZ_CP070368.1"/>
</dbReference>
<protein>
    <recommendedName>
        <fullName evidence="4">Sulfotransferase family protein</fullName>
    </recommendedName>
</protein>
<dbReference type="EMBL" id="CP070368">
    <property type="protein sequence ID" value="QRZ13916.1"/>
    <property type="molecule type" value="Genomic_DNA"/>
</dbReference>
<sequence>MNKSLITSDQKPVSLVILGPHRCGTSALSGVLKHLGADIPETLMPASGDNPLGYFESLRVMAFNDKLLKALGSNWKDLSPLDLGSFAPQVFESFISEAVEILHEEFSAARLPLLKDPRICRLAGFWDEAFIRLGYQPLYIHTHRNPLETADSLKKRDGIPVEVGLLIWLRHVLDAEAATRGKTRVFTNYKALLDDWHPQVAQIEKRLGLSFHRNSITVRQDIDNFLSNVLHRQRRAEEDVSRSMQVADVVRDVFRILENWTSNAENPSNYNTLDHLRRRLDGSLDQVAIFMRAQEEDQKRLHENLRDRERDLHAYEKNVQERLEEITKISELLLESQKQREAEQKTHAAQIAALNRMLLEVQRQRDKEVLARAKSETHVRALLSSTSWRMTAPMRRMATFLRQNKNRFSNR</sequence>
<keyword evidence="1" id="KW-0175">Coiled coil</keyword>
<gene>
    <name evidence="2" type="ORF">JWJ88_04450</name>
</gene>
<organism evidence="2 3">
    <name type="scientific">Paracoccus methylovorus</name>
    <dbReference type="NCBI Taxonomy" id="2812658"/>
    <lineage>
        <taxon>Bacteria</taxon>
        <taxon>Pseudomonadati</taxon>
        <taxon>Pseudomonadota</taxon>
        <taxon>Alphaproteobacteria</taxon>
        <taxon>Rhodobacterales</taxon>
        <taxon>Paracoccaceae</taxon>
        <taxon>Paracoccus</taxon>
    </lineage>
</organism>
<evidence type="ECO:0008006" key="4">
    <source>
        <dbReference type="Google" id="ProtNLM"/>
    </source>
</evidence>
<dbReference type="InterPro" id="IPR027417">
    <property type="entry name" value="P-loop_NTPase"/>
</dbReference>
<feature type="coiled-coil region" evidence="1">
    <location>
        <begin position="291"/>
        <end position="325"/>
    </location>
</feature>
<evidence type="ECO:0000313" key="2">
    <source>
        <dbReference type="EMBL" id="QRZ13916.1"/>
    </source>
</evidence>
<name>A0ABX7JI48_9RHOB</name>
<keyword evidence="3" id="KW-1185">Reference proteome</keyword>
<dbReference type="Gene3D" id="3.40.50.300">
    <property type="entry name" value="P-loop containing nucleotide triphosphate hydrolases"/>
    <property type="match status" value="1"/>
</dbReference>
<reference evidence="2 3" key="1">
    <citation type="submission" date="2021-02" db="EMBL/GenBank/DDBJ databases">
        <title>Paracoccus methylovroum sp.nov., a new methanol and methylamine utilizing methylotrophic denitrifer.</title>
        <authorList>
            <person name="Timsy T."/>
            <person name="Behrendt U."/>
            <person name="Ulrich A."/>
            <person name="Spanner T."/>
            <person name="Foesel B.U."/>
            <person name="Horn M.A."/>
            <person name="Kolb S."/>
        </authorList>
    </citation>
    <scope>NUCLEOTIDE SEQUENCE [LARGE SCALE GENOMIC DNA]</scope>
    <source>
        <strain evidence="2 3">H4-D09</strain>
    </source>
</reference>